<keyword evidence="3" id="KW-1185">Reference proteome</keyword>
<evidence type="ECO:0000313" key="3">
    <source>
        <dbReference type="Proteomes" id="UP001491310"/>
    </source>
</evidence>
<feature type="region of interest" description="Disordered" evidence="1">
    <location>
        <begin position="120"/>
        <end position="145"/>
    </location>
</feature>
<dbReference type="Pfam" id="PF11360">
    <property type="entry name" value="DUF3110"/>
    <property type="match status" value="1"/>
</dbReference>
<name>A0ABR2YK35_9CHLO</name>
<dbReference type="Proteomes" id="UP001491310">
    <property type="component" value="Unassembled WGS sequence"/>
</dbReference>
<organism evidence="2 3">
    <name type="scientific">Coccomyxa subellipsoidea</name>
    <dbReference type="NCBI Taxonomy" id="248742"/>
    <lineage>
        <taxon>Eukaryota</taxon>
        <taxon>Viridiplantae</taxon>
        <taxon>Chlorophyta</taxon>
        <taxon>core chlorophytes</taxon>
        <taxon>Trebouxiophyceae</taxon>
        <taxon>Trebouxiophyceae incertae sedis</taxon>
        <taxon>Coccomyxaceae</taxon>
        <taxon>Coccomyxa</taxon>
    </lineage>
</organism>
<evidence type="ECO:0000313" key="2">
    <source>
        <dbReference type="EMBL" id="KAK9906860.1"/>
    </source>
</evidence>
<proteinExistence type="predicted"/>
<protein>
    <submittedName>
        <fullName evidence="2">Uncharacterized protein</fullName>
    </submittedName>
</protein>
<reference evidence="2 3" key="1">
    <citation type="journal article" date="2024" name="Nat. Commun.">
        <title>Phylogenomics reveals the evolutionary origins of lichenization in chlorophyte algae.</title>
        <authorList>
            <person name="Puginier C."/>
            <person name="Libourel C."/>
            <person name="Otte J."/>
            <person name="Skaloud P."/>
            <person name="Haon M."/>
            <person name="Grisel S."/>
            <person name="Petersen M."/>
            <person name="Berrin J.G."/>
            <person name="Delaux P.M."/>
            <person name="Dal Grande F."/>
            <person name="Keller J."/>
        </authorList>
    </citation>
    <scope>NUCLEOTIDE SEQUENCE [LARGE SCALE GENOMIC DNA]</scope>
    <source>
        <strain evidence="2 3">SAG 216-7</strain>
    </source>
</reference>
<dbReference type="PANTHER" id="PTHR37178:SF1">
    <property type="entry name" value="PLANT_PROTEIN"/>
    <property type="match status" value="1"/>
</dbReference>
<dbReference type="EMBL" id="JALJOT010000010">
    <property type="protein sequence ID" value="KAK9906860.1"/>
    <property type="molecule type" value="Genomic_DNA"/>
</dbReference>
<sequence length="322" mass="36136">MEIIRGSSYVSWPSYPVCRQAKVVHLSLLGRTSRHSESKTLQVCAAYAAFAHRFAEDRKTYERILRYPSGQVRRIRYPVVEDEEADSRPTDDPTCSYAEGWDPERWDNVGWDIVQPSGRVVRTDSSMSEAPAAPSKESPSERVTALPSSPAELLRYISSEPYKQAQRELQERVFTSYEVLEGSPWIQSRPVYVLASKQADRAAGLTHTLRARVSRPDAEDELSRVLGRRRADGSSLISVSEMRDGIITFESEADAQRYGALLEAEGHLEVAVMRADSHELFRASQSVRSVVVLLRTGCHLPQPDQLAAALRSKRSLEDSIDD</sequence>
<dbReference type="PANTHER" id="PTHR37178">
    <property type="entry name" value="PLANT/PROTEIN"/>
    <property type="match status" value="1"/>
</dbReference>
<comment type="caution">
    <text evidence="2">The sequence shown here is derived from an EMBL/GenBank/DDBJ whole genome shotgun (WGS) entry which is preliminary data.</text>
</comment>
<accession>A0ABR2YK35</accession>
<gene>
    <name evidence="2" type="ORF">WJX75_009302</name>
</gene>
<evidence type="ECO:0000256" key="1">
    <source>
        <dbReference type="SAM" id="MobiDB-lite"/>
    </source>
</evidence>
<dbReference type="InterPro" id="IPR021503">
    <property type="entry name" value="DUF3110"/>
</dbReference>